<comment type="caution">
    <text evidence="3">The sequence shown here is derived from an EMBL/GenBank/DDBJ whole genome shotgun (WGS) entry which is preliminary data.</text>
</comment>
<evidence type="ECO:0000313" key="4">
    <source>
        <dbReference type="Proteomes" id="UP001596410"/>
    </source>
</evidence>
<evidence type="ECO:0000256" key="2">
    <source>
        <dbReference type="SAM" id="Phobius"/>
    </source>
</evidence>
<dbReference type="Proteomes" id="UP001596410">
    <property type="component" value="Unassembled WGS sequence"/>
</dbReference>
<feature type="compositionally biased region" description="Basic and acidic residues" evidence="1">
    <location>
        <begin position="72"/>
        <end position="82"/>
    </location>
</feature>
<name>A0ABW2EJK4_9BACI</name>
<feature type="region of interest" description="Disordered" evidence="1">
    <location>
        <begin position="72"/>
        <end position="102"/>
    </location>
</feature>
<feature type="compositionally biased region" description="Acidic residues" evidence="1">
    <location>
        <begin position="187"/>
        <end position="199"/>
    </location>
</feature>
<dbReference type="Pfam" id="PF13413">
    <property type="entry name" value="HTH_25"/>
    <property type="match status" value="1"/>
</dbReference>
<accession>A0ABW2EJK4</accession>
<organism evidence="3 4">
    <name type="scientific">Halobacillus seohaensis</name>
    <dbReference type="NCBI Taxonomy" id="447421"/>
    <lineage>
        <taxon>Bacteria</taxon>
        <taxon>Bacillati</taxon>
        <taxon>Bacillota</taxon>
        <taxon>Bacilli</taxon>
        <taxon>Bacillales</taxon>
        <taxon>Bacillaceae</taxon>
        <taxon>Halobacillus</taxon>
    </lineage>
</organism>
<dbReference type="RefSeq" id="WP_204707756.1">
    <property type="nucleotide sequence ID" value="NZ_JBHSZV010000013.1"/>
</dbReference>
<keyword evidence="2" id="KW-1133">Transmembrane helix</keyword>
<keyword evidence="2" id="KW-0812">Transmembrane</keyword>
<feature type="transmembrane region" description="Helical" evidence="2">
    <location>
        <begin position="107"/>
        <end position="128"/>
    </location>
</feature>
<sequence length="302" mass="33840">MEIGSRLKEAREAKQLSLDEVQSTTKIQKRYLQAIENNEFSVLPGKFYTRAFIREYSSAVGLDPEQIMQEHENELPSNKEEPIVNYSRVQKSKSDSSSKKGGGFSKVFPTVITIVLIIGLLFVVWYFITQNSNPESNNNMNEEESSQDQVNVTEPSDDEEENQTNSSEEETEPSVDDSDENSREEETGSEESEELEASLEETGTGDFPEHVYEVTGADERELTIEINGESYLAVNAPEGGESLAEGLYTAEDEDIIVDISKFDEVYIRTGSVPGITVKLNGEEIEFPTDNLTQKLSIRFNSL</sequence>
<evidence type="ECO:0000313" key="3">
    <source>
        <dbReference type="EMBL" id="MFC7061141.1"/>
    </source>
</evidence>
<evidence type="ECO:0000256" key="1">
    <source>
        <dbReference type="SAM" id="MobiDB-lite"/>
    </source>
</evidence>
<proteinExistence type="predicted"/>
<keyword evidence="4" id="KW-1185">Reference proteome</keyword>
<dbReference type="PANTHER" id="PTHR34475:SF1">
    <property type="entry name" value="CYTOSKELETON PROTEIN RODZ"/>
    <property type="match status" value="1"/>
</dbReference>
<keyword evidence="2" id="KW-0472">Membrane</keyword>
<gene>
    <name evidence="3" type="ORF">ACFQIC_04640</name>
</gene>
<dbReference type="InterPro" id="IPR050400">
    <property type="entry name" value="Bact_Cytoskel_RodZ"/>
</dbReference>
<feature type="compositionally biased region" description="Acidic residues" evidence="1">
    <location>
        <begin position="155"/>
        <end position="179"/>
    </location>
</feature>
<protein>
    <submittedName>
        <fullName evidence="3">Helix-turn-helix domain-containing protein</fullName>
    </submittedName>
</protein>
<dbReference type="CDD" id="cd00093">
    <property type="entry name" value="HTH_XRE"/>
    <property type="match status" value="1"/>
</dbReference>
<reference evidence="4" key="1">
    <citation type="journal article" date="2019" name="Int. J. Syst. Evol. Microbiol.">
        <title>The Global Catalogue of Microorganisms (GCM) 10K type strain sequencing project: providing services to taxonomists for standard genome sequencing and annotation.</title>
        <authorList>
            <consortium name="The Broad Institute Genomics Platform"/>
            <consortium name="The Broad Institute Genome Sequencing Center for Infectious Disease"/>
            <person name="Wu L."/>
            <person name="Ma J."/>
        </authorList>
    </citation>
    <scope>NUCLEOTIDE SEQUENCE [LARGE SCALE GENOMIC DNA]</scope>
    <source>
        <strain evidence="4">CGMCC 4.1621</strain>
    </source>
</reference>
<dbReference type="InterPro" id="IPR010982">
    <property type="entry name" value="Lambda_DNA-bd_dom_sf"/>
</dbReference>
<feature type="region of interest" description="Disordered" evidence="1">
    <location>
        <begin position="134"/>
        <end position="210"/>
    </location>
</feature>
<dbReference type="EMBL" id="JBHSZV010000013">
    <property type="protein sequence ID" value="MFC7061141.1"/>
    <property type="molecule type" value="Genomic_DNA"/>
</dbReference>
<dbReference type="PANTHER" id="PTHR34475">
    <property type="match status" value="1"/>
</dbReference>
<dbReference type="InterPro" id="IPR001387">
    <property type="entry name" value="Cro/C1-type_HTH"/>
</dbReference>
<dbReference type="SUPFAM" id="SSF47413">
    <property type="entry name" value="lambda repressor-like DNA-binding domains"/>
    <property type="match status" value="1"/>
</dbReference>
<dbReference type="Gene3D" id="1.10.260.40">
    <property type="entry name" value="lambda repressor-like DNA-binding domains"/>
    <property type="match status" value="1"/>
</dbReference>